<evidence type="ECO:0000256" key="2">
    <source>
        <dbReference type="ARBA" id="ARBA00022448"/>
    </source>
</evidence>
<evidence type="ECO:0000256" key="11">
    <source>
        <dbReference type="SAM" id="Phobius"/>
    </source>
</evidence>
<evidence type="ECO:0000256" key="8">
    <source>
        <dbReference type="ARBA" id="ARBA00023180"/>
    </source>
</evidence>
<dbReference type="Pfam" id="PF01094">
    <property type="entry name" value="ANF_receptor"/>
    <property type="match status" value="1"/>
</dbReference>
<feature type="transmembrane region" description="Helical" evidence="11">
    <location>
        <begin position="423"/>
        <end position="442"/>
    </location>
</feature>
<comment type="subcellular location">
    <subcellularLocation>
        <location evidence="1">Membrane</location>
        <topology evidence="1">Multi-pass membrane protein</topology>
    </subcellularLocation>
</comment>
<dbReference type="SUPFAM" id="SSF53850">
    <property type="entry name" value="Periplasmic binding protein-like II"/>
    <property type="match status" value="1"/>
</dbReference>
<evidence type="ECO:0000256" key="1">
    <source>
        <dbReference type="ARBA" id="ARBA00004141"/>
    </source>
</evidence>
<evidence type="ECO:0000256" key="4">
    <source>
        <dbReference type="ARBA" id="ARBA00022989"/>
    </source>
</evidence>
<gene>
    <name evidence="13" type="ORF">Sradi_6110700</name>
</gene>
<feature type="domain" description="Ionotropic glutamate receptor C-terminal" evidence="12">
    <location>
        <begin position="226"/>
        <end position="591"/>
    </location>
</feature>
<keyword evidence="9" id="KW-1071">Ligand-gated ion channel</keyword>
<dbReference type="Pfam" id="PF00060">
    <property type="entry name" value="Lig_chan"/>
    <property type="match status" value="2"/>
</dbReference>
<reference evidence="13" key="1">
    <citation type="submission" date="2020-06" db="EMBL/GenBank/DDBJ databases">
        <authorList>
            <person name="Li T."/>
            <person name="Hu X."/>
            <person name="Zhang T."/>
            <person name="Song X."/>
            <person name="Zhang H."/>
            <person name="Dai N."/>
            <person name="Sheng W."/>
            <person name="Hou X."/>
            <person name="Wei L."/>
        </authorList>
    </citation>
    <scope>NUCLEOTIDE SEQUENCE</scope>
    <source>
        <strain evidence="13">G02</strain>
        <tissue evidence="13">Leaf</tissue>
    </source>
</reference>
<organism evidence="13">
    <name type="scientific">Sesamum radiatum</name>
    <name type="common">Black benniseed</name>
    <dbReference type="NCBI Taxonomy" id="300843"/>
    <lineage>
        <taxon>Eukaryota</taxon>
        <taxon>Viridiplantae</taxon>
        <taxon>Streptophyta</taxon>
        <taxon>Embryophyta</taxon>
        <taxon>Tracheophyta</taxon>
        <taxon>Spermatophyta</taxon>
        <taxon>Magnoliopsida</taxon>
        <taxon>eudicotyledons</taxon>
        <taxon>Gunneridae</taxon>
        <taxon>Pentapetalae</taxon>
        <taxon>asterids</taxon>
        <taxon>lamiids</taxon>
        <taxon>Lamiales</taxon>
        <taxon>Pedaliaceae</taxon>
        <taxon>Sesamum</taxon>
    </lineage>
</organism>
<evidence type="ECO:0000256" key="10">
    <source>
        <dbReference type="ARBA" id="ARBA00023303"/>
    </source>
</evidence>
<dbReference type="AlphaFoldDB" id="A0AAW2KJA8"/>
<keyword evidence="2" id="KW-0813">Transport</keyword>
<evidence type="ECO:0000259" key="12">
    <source>
        <dbReference type="SMART" id="SM00079"/>
    </source>
</evidence>
<keyword evidence="3 11" id="KW-0812">Transmembrane</keyword>
<dbReference type="Gene3D" id="1.10.287.70">
    <property type="match status" value="1"/>
</dbReference>
<reference evidence="13" key="2">
    <citation type="journal article" date="2024" name="Plant">
        <title>Genomic evolution and insights into agronomic trait innovations of Sesamum species.</title>
        <authorList>
            <person name="Miao H."/>
            <person name="Wang L."/>
            <person name="Qu L."/>
            <person name="Liu H."/>
            <person name="Sun Y."/>
            <person name="Le M."/>
            <person name="Wang Q."/>
            <person name="Wei S."/>
            <person name="Zheng Y."/>
            <person name="Lin W."/>
            <person name="Duan Y."/>
            <person name="Cao H."/>
            <person name="Xiong S."/>
            <person name="Wang X."/>
            <person name="Wei L."/>
            <person name="Li C."/>
            <person name="Ma Q."/>
            <person name="Ju M."/>
            <person name="Zhao R."/>
            <person name="Li G."/>
            <person name="Mu C."/>
            <person name="Tian Q."/>
            <person name="Mei H."/>
            <person name="Zhang T."/>
            <person name="Gao T."/>
            <person name="Zhang H."/>
        </authorList>
    </citation>
    <scope>NUCLEOTIDE SEQUENCE</scope>
    <source>
        <strain evidence="13">G02</strain>
    </source>
</reference>
<dbReference type="SMART" id="SM00079">
    <property type="entry name" value="PBPe"/>
    <property type="match status" value="1"/>
</dbReference>
<dbReference type="InterPro" id="IPR028082">
    <property type="entry name" value="Peripla_BP_I"/>
</dbReference>
<name>A0AAW2KJA8_SESRA</name>
<protein>
    <submittedName>
        <fullName evidence="13">Glutamate receptor 3.4</fullName>
    </submittedName>
</protein>
<evidence type="ECO:0000256" key="5">
    <source>
        <dbReference type="ARBA" id="ARBA00023065"/>
    </source>
</evidence>
<feature type="transmembrane region" description="Helical" evidence="11">
    <location>
        <begin position="387"/>
        <end position="407"/>
    </location>
</feature>
<evidence type="ECO:0000313" key="13">
    <source>
        <dbReference type="EMBL" id="KAL0306934.1"/>
    </source>
</evidence>
<keyword evidence="5" id="KW-0406">Ion transport</keyword>
<keyword evidence="6 11" id="KW-0472">Membrane</keyword>
<sequence>MMITVETGSVLGDALAAKRAKISHKAAFSPGASTSDISSLLAGVDLLESRVIVVHVNPDSGLNIFSAANKLGMMSRLCLDCDRLASFVLDSSKTIDPHTLAVIQGVLALRHHTPDSDLKTWFTSRWGSFMNNETPMFNSYALYAYDSVWLLARALDAHFKGGGTISFSDDPRLQERKGSALDFTSLRVFNQGPKLLETLISTNFTGLTGQVQFVSEKNLIHPAFDVLNIGGSGPRRLGYWSNYSGAKGYCIDVFEAAVSYCLIRSAPIYLIWRWSKEPFVQQSCERRSAKWFTFEPLTVPMPQRSNSVTKRRGLTSTLETCRQHLEAIFVIFAAFKYDAAVGDVTITTNRTKIVDFTQPYMESGLVVVAPVRHIKSSAWAFLKPFTWQMWGVTGVFFLFVGAVVWILEHRMNTEFRGPPRQQLVTVFWFSFSTMFFSHMLIINSSYTASLTSILTVQQLSSRIKGIDTLISSSDPIGIQDGSFAYNYLINELNIAESRLRVLKTEEEYVTALQQGPNHGGVAAIVDELPYVELFLSDAKCMFSTVGREFTKSGWGFAFQRDSPLAVDLSTAILQLSENGELQRIHNKWLSRVDCSAETNPIDENRLSLKSFWGLFLICGIACFAALTVFFCRVCKQYSRYSSGGEQRDVEESEPARPTTCTFCSASCRDLLKFVDKTEAEMKEMWTKSRESMLHPAKALLCRAVEMHVCL</sequence>
<dbReference type="InterPro" id="IPR001828">
    <property type="entry name" value="ANF_lig-bd_rcpt"/>
</dbReference>
<accession>A0AAW2KJA8</accession>
<dbReference type="GO" id="GO:0016020">
    <property type="term" value="C:membrane"/>
    <property type="evidence" value="ECO:0007669"/>
    <property type="project" value="UniProtKB-SubCell"/>
</dbReference>
<dbReference type="Gene3D" id="3.40.190.10">
    <property type="entry name" value="Periplasmic binding protein-like II"/>
    <property type="match status" value="2"/>
</dbReference>
<keyword evidence="4 11" id="KW-1133">Transmembrane helix</keyword>
<keyword evidence="8" id="KW-0325">Glycoprotein</keyword>
<keyword evidence="10" id="KW-0407">Ion channel</keyword>
<dbReference type="InterPro" id="IPR015683">
    <property type="entry name" value="Ionotropic_Glu_rcpt"/>
</dbReference>
<dbReference type="SUPFAM" id="SSF53822">
    <property type="entry name" value="Periplasmic binding protein-like I"/>
    <property type="match status" value="1"/>
</dbReference>
<keyword evidence="7 13" id="KW-0675">Receptor</keyword>
<evidence type="ECO:0000256" key="6">
    <source>
        <dbReference type="ARBA" id="ARBA00023136"/>
    </source>
</evidence>
<dbReference type="FunFam" id="3.40.190.10:FF:000175">
    <property type="entry name" value="Glutamate receptor"/>
    <property type="match status" value="1"/>
</dbReference>
<feature type="transmembrane region" description="Helical" evidence="11">
    <location>
        <begin position="611"/>
        <end position="631"/>
    </location>
</feature>
<dbReference type="PANTHER" id="PTHR18966">
    <property type="entry name" value="IONOTROPIC GLUTAMATE RECEPTOR"/>
    <property type="match status" value="1"/>
</dbReference>
<dbReference type="EMBL" id="JACGWJ010000028">
    <property type="protein sequence ID" value="KAL0306934.1"/>
    <property type="molecule type" value="Genomic_DNA"/>
</dbReference>
<evidence type="ECO:0000256" key="9">
    <source>
        <dbReference type="ARBA" id="ARBA00023286"/>
    </source>
</evidence>
<comment type="caution">
    <text evidence="13">The sequence shown here is derived from an EMBL/GenBank/DDBJ whole genome shotgun (WGS) entry which is preliminary data.</text>
</comment>
<dbReference type="Gene3D" id="3.40.50.2300">
    <property type="match status" value="2"/>
</dbReference>
<dbReference type="InterPro" id="IPR001320">
    <property type="entry name" value="Iontro_rcpt_C"/>
</dbReference>
<evidence type="ECO:0000256" key="7">
    <source>
        <dbReference type="ARBA" id="ARBA00023170"/>
    </source>
</evidence>
<dbReference type="GO" id="GO:0015276">
    <property type="term" value="F:ligand-gated monoatomic ion channel activity"/>
    <property type="evidence" value="ECO:0007669"/>
    <property type="project" value="InterPro"/>
</dbReference>
<evidence type="ECO:0000256" key="3">
    <source>
        <dbReference type="ARBA" id="ARBA00022692"/>
    </source>
</evidence>
<proteinExistence type="predicted"/>